<evidence type="ECO:0000256" key="2">
    <source>
        <dbReference type="SAM" id="MobiDB-lite"/>
    </source>
</evidence>
<feature type="compositionally biased region" description="Basic and acidic residues" evidence="2">
    <location>
        <begin position="388"/>
        <end position="412"/>
    </location>
</feature>
<reference evidence="3" key="1">
    <citation type="submission" date="2022-05" db="EMBL/GenBank/DDBJ databases">
        <authorList>
            <person name="Okamura Y."/>
        </authorList>
    </citation>
    <scope>NUCLEOTIDE SEQUENCE</scope>
</reference>
<protein>
    <submittedName>
        <fullName evidence="3">Uncharacterized protein</fullName>
    </submittedName>
</protein>
<comment type="caution">
    <text evidence="3">The sequence shown here is derived from an EMBL/GenBank/DDBJ whole genome shotgun (WGS) entry which is preliminary data.</text>
</comment>
<dbReference type="AlphaFoldDB" id="A0A9P0WWV9"/>
<evidence type="ECO:0000313" key="3">
    <source>
        <dbReference type="EMBL" id="CAH3880042.1"/>
    </source>
</evidence>
<dbReference type="OrthoDB" id="10257972at2759"/>
<dbReference type="PANTHER" id="PTHR11579">
    <property type="entry name" value="PROTEIN-L-ISOASPARTATE O-METHYLTRANSFERASE"/>
    <property type="match status" value="1"/>
</dbReference>
<dbReference type="InterPro" id="IPR000682">
    <property type="entry name" value="PCMT"/>
</dbReference>
<dbReference type="PANTHER" id="PTHR11579:SF9">
    <property type="entry name" value="PROTEIN-L-ISOASPARTATE O-METHYLTRANSFERASE"/>
    <property type="match status" value="1"/>
</dbReference>
<dbReference type="SUPFAM" id="SSF53335">
    <property type="entry name" value="S-adenosyl-L-methionine-dependent methyltransferases"/>
    <property type="match status" value="1"/>
</dbReference>
<feature type="compositionally biased region" description="Basic and acidic residues" evidence="2">
    <location>
        <begin position="341"/>
        <end position="351"/>
    </location>
</feature>
<evidence type="ECO:0000313" key="4">
    <source>
        <dbReference type="Proteomes" id="UP001152562"/>
    </source>
</evidence>
<dbReference type="Pfam" id="PF01135">
    <property type="entry name" value="PCMT"/>
    <property type="match status" value="1"/>
</dbReference>
<evidence type="ECO:0000256" key="1">
    <source>
        <dbReference type="ARBA" id="ARBA00005369"/>
    </source>
</evidence>
<comment type="similarity">
    <text evidence="1">Belongs to the methyltransferase superfamily. L-isoaspartyl/D-aspartyl protein methyltransferase family.</text>
</comment>
<dbReference type="Gene3D" id="3.40.50.150">
    <property type="entry name" value="Vaccinia Virus protein VP39"/>
    <property type="match status" value="1"/>
</dbReference>
<feature type="compositionally biased region" description="Basic residues" evidence="2">
    <location>
        <begin position="440"/>
        <end position="463"/>
    </location>
</feature>
<dbReference type="CDD" id="cd02440">
    <property type="entry name" value="AdoMet_MTases"/>
    <property type="match status" value="1"/>
</dbReference>
<feature type="compositionally biased region" description="Polar residues" evidence="2">
    <location>
        <begin position="362"/>
        <end position="371"/>
    </location>
</feature>
<feature type="compositionally biased region" description="Polar residues" evidence="2">
    <location>
        <begin position="549"/>
        <end position="560"/>
    </location>
</feature>
<dbReference type="Proteomes" id="UP001152562">
    <property type="component" value="Unassembled WGS sequence"/>
</dbReference>
<gene>
    <name evidence="3" type="ORF">PIBRA_LOCUS654</name>
</gene>
<feature type="compositionally biased region" description="Basic and acidic residues" evidence="2">
    <location>
        <begin position="595"/>
        <end position="607"/>
    </location>
</feature>
<organism evidence="3 4">
    <name type="scientific">Pieris brassicae</name>
    <name type="common">White butterfly</name>
    <name type="synonym">Large white butterfly</name>
    <dbReference type="NCBI Taxonomy" id="7116"/>
    <lineage>
        <taxon>Eukaryota</taxon>
        <taxon>Metazoa</taxon>
        <taxon>Ecdysozoa</taxon>
        <taxon>Arthropoda</taxon>
        <taxon>Hexapoda</taxon>
        <taxon>Insecta</taxon>
        <taxon>Pterygota</taxon>
        <taxon>Neoptera</taxon>
        <taxon>Endopterygota</taxon>
        <taxon>Lepidoptera</taxon>
        <taxon>Glossata</taxon>
        <taxon>Ditrysia</taxon>
        <taxon>Papilionoidea</taxon>
        <taxon>Pieridae</taxon>
        <taxon>Pierinae</taxon>
        <taxon>Pieris</taxon>
    </lineage>
</organism>
<feature type="compositionally biased region" description="Acidic residues" evidence="2">
    <location>
        <begin position="413"/>
        <end position="427"/>
    </location>
</feature>
<sequence>MGGSVSAGRDNNELIDNLVSGNYIRSRGVEKVFRALDRGDYMTPEAKRQAYKDLAWRDGLLHMSSPCIYSEVMEGLELRPGLSFLNIGSGTGYLSTLAGLILGTSGISHGVEIHPSTVDYATIKLQQFIKKSPSLDYFDFCEPKFFVGNGLNLAPLQSGYDRVYCGAGCPEKYVNYIRYLLKVGGILVVPINDTLQQVKRVSETKWVSSSLMSVSFATLRAPTDEDTREHFKLVDIEPPRLVMLARARIREALRDSVLERRPELREKTWRRPPRRNQEPRRVIIPIESTPDNENLNVLHDLDAESGANEMNALLSLVISMGEDRLAGALRFGSDRGTGYVYRHDRDSHSSSDDDDDTDGSTETVEPTTETNDQSEENEDDTGTSSNRKLKEDSEDTTHKTDAKDKADNKESEVENVVESNDEIETDPQSDSSSVDDSKAKNKRHRARLSRTMAKLKRLGKKPFRNAGIAKASTSKVEDDRRNDREVSSSESDDDKKPPGTDVDTCTEDTSQEAGPSTDMEWQDLKHSGEENNGVHKSKAKRQKLDSGIGENSGSAEETTQSDSGSDSDSWTRLNISCSGIADRDDDSSLEEDEASAERRARRKSLEARRREMALTVKQAVAALPLPHPLKMFVNWGRSYQF</sequence>
<feature type="compositionally biased region" description="Basic and acidic residues" evidence="2">
    <location>
        <begin position="475"/>
        <end position="498"/>
    </location>
</feature>
<feature type="compositionally biased region" description="Acidic residues" evidence="2">
    <location>
        <begin position="372"/>
        <end position="381"/>
    </location>
</feature>
<proteinExistence type="inferred from homology"/>
<dbReference type="InterPro" id="IPR029063">
    <property type="entry name" value="SAM-dependent_MTases_sf"/>
</dbReference>
<dbReference type="GO" id="GO:0004719">
    <property type="term" value="F:protein-L-isoaspartate (D-aspartate) O-methyltransferase activity"/>
    <property type="evidence" value="ECO:0007669"/>
    <property type="project" value="InterPro"/>
</dbReference>
<feature type="compositionally biased region" description="Basic and acidic residues" evidence="2">
    <location>
        <begin position="522"/>
        <end position="533"/>
    </location>
</feature>
<name>A0A9P0WWV9_PIEBR</name>
<keyword evidence="4" id="KW-1185">Reference proteome</keyword>
<dbReference type="EMBL" id="CALOZG010000001">
    <property type="protein sequence ID" value="CAH3880042.1"/>
    <property type="molecule type" value="Genomic_DNA"/>
</dbReference>
<accession>A0A9P0WWV9</accession>
<feature type="compositionally biased region" description="Acidic residues" evidence="2">
    <location>
        <begin position="583"/>
        <end position="594"/>
    </location>
</feature>
<feature type="region of interest" description="Disordered" evidence="2">
    <location>
        <begin position="334"/>
        <end position="607"/>
    </location>
</feature>
<dbReference type="GO" id="GO:0005737">
    <property type="term" value="C:cytoplasm"/>
    <property type="evidence" value="ECO:0007669"/>
    <property type="project" value="TreeGrafter"/>
</dbReference>